<reference evidence="7 8" key="1">
    <citation type="submission" date="2018-03" db="EMBL/GenBank/DDBJ databases">
        <title>Complete genome sequence of Thauera aromatica, a model organism for studying aromatic compound degradation under denitrifying conditions.</title>
        <authorList>
            <person name="Lo H.-Y."/>
            <person name="Goris T."/>
            <person name="Boll M."/>
            <person name="Mueller J.A."/>
        </authorList>
    </citation>
    <scope>NUCLEOTIDE SEQUENCE [LARGE SCALE GENOMIC DNA]</scope>
    <source>
        <strain evidence="7 8">K172</strain>
    </source>
</reference>
<keyword evidence="3 5" id="KW-0479">Metal-binding</keyword>
<evidence type="ECO:0000259" key="6">
    <source>
        <dbReference type="Pfam" id="PF01850"/>
    </source>
</evidence>
<dbReference type="InterPro" id="IPR022907">
    <property type="entry name" value="VapC_family"/>
</dbReference>
<dbReference type="EMBL" id="CP028339">
    <property type="protein sequence ID" value="AVR88247.1"/>
    <property type="molecule type" value="Genomic_DNA"/>
</dbReference>
<name>A0A2R4BLP5_THAAR</name>
<dbReference type="Gene3D" id="3.40.50.1010">
    <property type="entry name" value="5'-nuclease"/>
    <property type="match status" value="1"/>
</dbReference>
<proteinExistence type="inferred from homology"/>
<keyword evidence="2 5" id="KW-0540">Nuclease</keyword>
<dbReference type="Proteomes" id="UP000241885">
    <property type="component" value="Chromosome"/>
</dbReference>
<dbReference type="HAMAP" id="MF_00265">
    <property type="entry name" value="VapC_Nob1"/>
    <property type="match status" value="1"/>
</dbReference>
<evidence type="ECO:0000256" key="1">
    <source>
        <dbReference type="ARBA" id="ARBA00022649"/>
    </source>
</evidence>
<comment type="cofactor">
    <cofactor evidence="5">
        <name>Mg(2+)</name>
        <dbReference type="ChEBI" id="CHEBI:18420"/>
    </cofactor>
</comment>
<dbReference type="GO" id="GO:0090729">
    <property type="term" value="F:toxin activity"/>
    <property type="evidence" value="ECO:0007669"/>
    <property type="project" value="UniProtKB-KW"/>
</dbReference>
<protein>
    <recommendedName>
        <fullName evidence="5">Ribonuclease VapC</fullName>
        <shortName evidence="5">RNase VapC</shortName>
        <ecNumber evidence="5">3.1.-.-</ecNumber>
    </recommendedName>
    <alternativeName>
        <fullName evidence="5">Toxin VapC</fullName>
    </alternativeName>
</protein>
<evidence type="ECO:0000256" key="4">
    <source>
        <dbReference type="ARBA" id="ARBA00022801"/>
    </source>
</evidence>
<evidence type="ECO:0000256" key="2">
    <source>
        <dbReference type="ARBA" id="ARBA00022722"/>
    </source>
</evidence>
<dbReference type="SUPFAM" id="SSF88723">
    <property type="entry name" value="PIN domain-like"/>
    <property type="match status" value="1"/>
</dbReference>
<sequence length="150" mass="16435">MKIALDTNILAYAEGAGDDARCAAARALLADLAASEVLIPAQAMGELYRVLTGKLKRDTKAVRSALLDWSDAYEVVDSTWPIFQAAIDLACDHRMQIWDGLILSVAAENRCRLLLSEDLQHGFTWRGVTVINPFEHVRHPLLLAACSSNS</sequence>
<keyword evidence="5" id="KW-0460">Magnesium</keyword>
<dbReference type="OrthoDB" id="8687082at2"/>
<dbReference type="GO" id="GO:0000287">
    <property type="term" value="F:magnesium ion binding"/>
    <property type="evidence" value="ECO:0007669"/>
    <property type="project" value="UniProtKB-UniRule"/>
</dbReference>
<evidence type="ECO:0000256" key="3">
    <source>
        <dbReference type="ARBA" id="ARBA00022723"/>
    </source>
</evidence>
<evidence type="ECO:0000256" key="5">
    <source>
        <dbReference type="HAMAP-Rule" id="MF_00265"/>
    </source>
</evidence>
<evidence type="ECO:0000313" key="7">
    <source>
        <dbReference type="EMBL" id="AVR88247.1"/>
    </source>
</evidence>
<accession>A0A2R4BLP5</accession>
<keyword evidence="5" id="KW-0800">Toxin</keyword>
<comment type="function">
    <text evidence="5">Toxic component of a toxin-antitoxin (TA) system. An RNase.</text>
</comment>
<dbReference type="KEGG" id="tak:Tharo_1319"/>
<keyword evidence="8" id="KW-1185">Reference proteome</keyword>
<comment type="similarity">
    <text evidence="5">Belongs to the PINc/VapC protein family.</text>
</comment>
<evidence type="ECO:0000313" key="8">
    <source>
        <dbReference type="Proteomes" id="UP000241885"/>
    </source>
</evidence>
<dbReference type="EC" id="3.1.-.-" evidence="5"/>
<feature type="domain" description="PIN" evidence="6">
    <location>
        <begin position="3"/>
        <end position="118"/>
    </location>
</feature>
<gene>
    <name evidence="5" type="primary">vapC</name>
    <name evidence="7" type="ORF">Tharo_1319</name>
</gene>
<keyword evidence="4 5" id="KW-0378">Hydrolase</keyword>
<keyword evidence="1 5" id="KW-1277">Toxin-antitoxin system</keyword>
<dbReference type="InterPro" id="IPR029060">
    <property type="entry name" value="PIN-like_dom_sf"/>
</dbReference>
<dbReference type="Pfam" id="PF01850">
    <property type="entry name" value="PIN"/>
    <property type="match status" value="1"/>
</dbReference>
<dbReference type="InterPro" id="IPR002716">
    <property type="entry name" value="PIN_dom"/>
</dbReference>
<feature type="binding site" evidence="5">
    <location>
        <position position="6"/>
    </location>
    <ligand>
        <name>Mg(2+)</name>
        <dbReference type="ChEBI" id="CHEBI:18420"/>
    </ligand>
</feature>
<dbReference type="RefSeq" id="WP_107220529.1">
    <property type="nucleotide sequence ID" value="NZ_CP028339.1"/>
</dbReference>
<dbReference type="CDD" id="cd18692">
    <property type="entry name" value="PIN_VapC-like"/>
    <property type="match status" value="1"/>
</dbReference>
<dbReference type="AlphaFoldDB" id="A0A2R4BLP5"/>
<dbReference type="GO" id="GO:0004540">
    <property type="term" value="F:RNA nuclease activity"/>
    <property type="evidence" value="ECO:0007669"/>
    <property type="project" value="InterPro"/>
</dbReference>
<feature type="binding site" evidence="5">
    <location>
        <position position="99"/>
    </location>
    <ligand>
        <name>Mg(2+)</name>
        <dbReference type="ChEBI" id="CHEBI:18420"/>
    </ligand>
</feature>
<dbReference type="GO" id="GO:0016787">
    <property type="term" value="F:hydrolase activity"/>
    <property type="evidence" value="ECO:0007669"/>
    <property type="project" value="UniProtKB-KW"/>
</dbReference>
<organism evidence="7 8">
    <name type="scientific">Thauera aromatica K172</name>
    <dbReference type="NCBI Taxonomy" id="44139"/>
    <lineage>
        <taxon>Bacteria</taxon>
        <taxon>Pseudomonadati</taxon>
        <taxon>Pseudomonadota</taxon>
        <taxon>Betaproteobacteria</taxon>
        <taxon>Rhodocyclales</taxon>
        <taxon>Zoogloeaceae</taxon>
        <taxon>Thauera</taxon>
    </lineage>
</organism>